<evidence type="ECO:0000256" key="2">
    <source>
        <dbReference type="SAM" id="SignalP"/>
    </source>
</evidence>
<dbReference type="Gene3D" id="3.40.190.170">
    <property type="entry name" value="Bacterial extracellular solute-binding protein, family 7"/>
    <property type="match status" value="1"/>
</dbReference>
<dbReference type="Pfam" id="PF03480">
    <property type="entry name" value="DctP"/>
    <property type="match status" value="1"/>
</dbReference>
<reference evidence="3" key="1">
    <citation type="journal article" date="2014" name="Int. J. Syst. Evol. Microbiol.">
        <title>Complete genome sequence of Corynebacterium casei LMG S-19264T (=DSM 44701T), isolated from a smear-ripened cheese.</title>
        <authorList>
            <consortium name="US DOE Joint Genome Institute (JGI-PGF)"/>
            <person name="Walter F."/>
            <person name="Albersmeier A."/>
            <person name="Kalinowski J."/>
            <person name="Ruckert C."/>
        </authorList>
    </citation>
    <scope>NUCLEOTIDE SEQUENCE</scope>
    <source>
        <strain evidence="3">CGMCC 1.15493</strain>
    </source>
</reference>
<dbReference type="PANTHER" id="PTHR33376">
    <property type="match status" value="1"/>
</dbReference>
<gene>
    <name evidence="3" type="ORF">GCM10011335_48280</name>
</gene>
<dbReference type="CDD" id="cd13602">
    <property type="entry name" value="PBP2_TRAP_BpDctp6_7"/>
    <property type="match status" value="1"/>
</dbReference>
<dbReference type="NCBIfam" id="NF037995">
    <property type="entry name" value="TRAP_S1"/>
    <property type="match status" value="1"/>
</dbReference>
<dbReference type="InterPro" id="IPR038404">
    <property type="entry name" value="TRAP_DctP_sf"/>
</dbReference>
<feature type="chain" id="PRO_5037893197" evidence="2">
    <location>
        <begin position="29"/>
        <end position="358"/>
    </location>
</feature>
<dbReference type="PANTHER" id="PTHR33376:SF4">
    <property type="entry name" value="SIALIC ACID-BINDING PERIPLASMIC PROTEIN SIAP"/>
    <property type="match status" value="1"/>
</dbReference>
<dbReference type="EMBL" id="BMJJ01000016">
    <property type="protein sequence ID" value="GGD39965.1"/>
    <property type="molecule type" value="Genomic_DNA"/>
</dbReference>
<feature type="signal peptide" evidence="2">
    <location>
        <begin position="1"/>
        <end position="28"/>
    </location>
</feature>
<keyword evidence="4" id="KW-1185">Reference proteome</keyword>
<accession>A0A917DI96</accession>
<protein>
    <submittedName>
        <fullName evidence="3">Transporter</fullName>
    </submittedName>
</protein>
<dbReference type="InterPro" id="IPR018389">
    <property type="entry name" value="DctP_fam"/>
</dbReference>
<organism evidence="3 4">
    <name type="scientific">Aureimonas glaciei</name>
    <dbReference type="NCBI Taxonomy" id="1776957"/>
    <lineage>
        <taxon>Bacteria</taxon>
        <taxon>Pseudomonadati</taxon>
        <taxon>Pseudomonadota</taxon>
        <taxon>Alphaproteobacteria</taxon>
        <taxon>Hyphomicrobiales</taxon>
        <taxon>Aurantimonadaceae</taxon>
        <taxon>Aureimonas</taxon>
    </lineage>
</organism>
<dbReference type="AlphaFoldDB" id="A0A917DI96"/>
<sequence length="358" mass="38897">MKITFAKTGRARLAALTLAALAAGAAHADPLPETNLRVIGNFSSGVQVQRVEKPFWTQDIPARSDGKITVEYNNYDVMGIKEQQMIRLSEAGIADFASTDIVKLAGDDPIFEGCDLTGVSPDIATVHKACDAWLPVVARVLETKFNTKLLGLSPNQGLVFWCRDEIAGLSDISGKKVRVNSRTMGDMIVALGGTPVTTPFADVVPSLQRGVFDCAITGSMSGNTSGWAEVSKYMFPLPVNWSISYQSANLASWNGFAPEVRTFLEEQFKDLDTRLWAIGEQAHDEGVNCNTGQDPCTLGKKAAMTLVPVSDADKETIKTIARDKIVLEWAKRCGKECAQEWNDTVGKVVDIQIPLEQI</sequence>
<dbReference type="GO" id="GO:0055085">
    <property type="term" value="P:transmembrane transport"/>
    <property type="evidence" value="ECO:0007669"/>
    <property type="project" value="InterPro"/>
</dbReference>
<keyword evidence="1 2" id="KW-0732">Signal</keyword>
<comment type="caution">
    <text evidence="3">The sequence shown here is derived from an EMBL/GenBank/DDBJ whole genome shotgun (WGS) entry which is preliminary data.</text>
</comment>
<evidence type="ECO:0000313" key="3">
    <source>
        <dbReference type="EMBL" id="GGD39965.1"/>
    </source>
</evidence>
<reference evidence="3" key="2">
    <citation type="submission" date="2020-09" db="EMBL/GenBank/DDBJ databases">
        <authorList>
            <person name="Sun Q."/>
            <person name="Zhou Y."/>
        </authorList>
    </citation>
    <scope>NUCLEOTIDE SEQUENCE</scope>
    <source>
        <strain evidence="3">CGMCC 1.15493</strain>
    </source>
</reference>
<evidence type="ECO:0000313" key="4">
    <source>
        <dbReference type="Proteomes" id="UP000613160"/>
    </source>
</evidence>
<proteinExistence type="predicted"/>
<name>A0A917DI96_9HYPH</name>
<dbReference type="Proteomes" id="UP000613160">
    <property type="component" value="Unassembled WGS sequence"/>
</dbReference>
<dbReference type="RefSeq" id="WP_188855011.1">
    <property type="nucleotide sequence ID" value="NZ_BMJJ01000016.1"/>
</dbReference>
<evidence type="ECO:0000256" key="1">
    <source>
        <dbReference type="ARBA" id="ARBA00022729"/>
    </source>
</evidence>